<reference evidence="2" key="1">
    <citation type="submission" date="2023-10" db="EMBL/GenBank/DDBJ databases">
        <authorList>
            <person name="Chen Y."/>
            <person name="Shah S."/>
            <person name="Dougan E. K."/>
            <person name="Thang M."/>
            <person name="Chan C."/>
        </authorList>
    </citation>
    <scope>NUCLEOTIDE SEQUENCE [LARGE SCALE GENOMIC DNA]</scope>
</reference>
<protein>
    <submittedName>
        <fullName evidence="2">Uncharacterized protein</fullName>
    </submittedName>
</protein>
<comment type="caution">
    <text evidence="2">The sequence shown here is derived from an EMBL/GenBank/DDBJ whole genome shotgun (WGS) entry which is preliminary data.</text>
</comment>
<dbReference type="EMBL" id="CAUYUJ010014948">
    <property type="protein sequence ID" value="CAK0848008.1"/>
    <property type="molecule type" value="Genomic_DNA"/>
</dbReference>
<proteinExistence type="predicted"/>
<dbReference type="Proteomes" id="UP001189429">
    <property type="component" value="Unassembled WGS sequence"/>
</dbReference>
<gene>
    <name evidence="2" type="ORF">PCOR1329_LOCUS41068</name>
</gene>
<feature type="region of interest" description="Disordered" evidence="1">
    <location>
        <begin position="380"/>
        <end position="400"/>
    </location>
</feature>
<feature type="compositionally biased region" description="Low complexity" evidence="1">
    <location>
        <begin position="436"/>
        <end position="447"/>
    </location>
</feature>
<evidence type="ECO:0000313" key="2">
    <source>
        <dbReference type="EMBL" id="CAK0848008.1"/>
    </source>
</evidence>
<accession>A0ABN9TPZ3</accession>
<name>A0ABN9TPZ3_9DINO</name>
<sequence length="594" mass="61425">MALLTSSPVAKHLLGLLFAPLRLAIALLVAVVYGGTLHGMQRLARVLAQASPRRHLLPSVPYHAEVGGLQREADVRMLAAPSAPAHPAALCFEARTFFTGAGARQFRGGMCSVGVLLDVLAPAVKFAACRVHPPAVDGSEGGGAVLQREPEAQLTKQMDEARILVETVGARTAFDVEVGSVLDCDAVERLGSGIALVQALTAEEPAELLQADATEEPAELVQADTSEEPAELVQAHAIEERAGPVQTDAAVEPAELGQAAAQQEKVAFDGEDFLAQMFIDKGSDGGAYMGDVVTMLARGGVELELAASFSAWMTKKRAGRHAMKIAAGQRGFGAPSGELPCLACCPAFLVLDIAWRCAAGGSLPAGGRAHVAIAAPPDARSWARGGATSPGRAAVKVPSPQLMERVEDFYQDLRDEERSSSSSRSSSRSRSRSRSGSRSVRTNSRSRSPLHKSGGGGGDPGGFSAVPPPAAGGFSAVPPPASGGPLPVPTLASALRGAPDLPGDGPESVSVPEEALNLIAPHNCFPSSHFVSCSLSLFLLLYPSVCVSLSLSSSLSALRLSLSISLPLSLSLSSSLLALPLPVPFLLPQAPMVD</sequence>
<keyword evidence="3" id="KW-1185">Reference proteome</keyword>
<evidence type="ECO:0000256" key="1">
    <source>
        <dbReference type="SAM" id="MobiDB-lite"/>
    </source>
</evidence>
<evidence type="ECO:0000313" key="3">
    <source>
        <dbReference type="Proteomes" id="UP001189429"/>
    </source>
</evidence>
<feature type="region of interest" description="Disordered" evidence="1">
    <location>
        <begin position="412"/>
        <end position="509"/>
    </location>
</feature>
<organism evidence="2 3">
    <name type="scientific">Prorocentrum cordatum</name>
    <dbReference type="NCBI Taxonomy" id="2364126"/>
    <lineage>
        <taxon>Eukaryota</taxon>
        <taxon>Sar</taxon>
        <taxon>Alveolata</taxon>
        <taxon>Dinophyceae</taxon>
        <taxon>Prorocentrales</taxon>
        <taxon>Prorocentraceae</taxon>
        <taxon>Prorocentrum</taxon>
    </lineage>
</organism>
<feature type="compositionally biased region" description="Pro residues" evidence="1">
    <location>
        <begin position="477"/>
        <end position="488"/>
    </location>
</feature>